<evidence type="ECO:0000256" key="2">
    <source>
        <dbReference type="ARBA" id="ARBA00022490"/>
    </source>
</evidence>
<evidence type="ECO:0000256" key="1">
    <source>
        <dbReference type="ARBA" id="ARBA00004496"/>
    </source>
</evidence>
<feature type="transmembrane region" description="Helical" evidence="7">
    <location>
        <begin position="358"/>
        <end position="378"/>
    </location>
</feature>
<keyword evidence="2" id="KW-0963">Cytoplasm</keyword>
<keyword evidence="7" id="KW-1133">Transmembrane helix</keyword>
<evidence type="ECO:0000256" key="8">
    <source>
        <dbReference type="SAM" id="SignalP"/>
    </source>
</evidence>
<comment type="similarity">
    <text evidence="5">Belongs to the Rap family.</text>
</comment>
<comment type="caution">
    <text evidence="9">The sequence shown here is derived from an EMBL/GenBank/DDBJ whole genome shotgun (WGS) entry which is preliminary data.</text>
</comment>
<evidence type="ECO:0000313" key="9">
    <source>
        <dbReference type="EMBL" id="MBC8594953.1"/>
    </source>
</evidence>
<keyword evidence="10" id="KW-1185">Reference proteome</keyword>
<gene>
    <name evidence="9" type="ORF">H8744_17215</name>
</gene>
<dbReference type="Gene3D" id="1.25.40.10">
    <property type="entry name" value="Tetratricopeptide repeat domain"/>
    <property type="match status" value="2"/>
</dbReference>
<dbReference type="Pfam" id="PF13374">
    <property type="entry name" value="TPR_10"/>
    <property type="match status" value="1"/>
</dbReference>
<keyword evidence="3" id="KW-0677">Repeat</keyword>
<dbReference type="SMART" id="SM00028">
    <property type="entry name" value="TPR"/>
    <property type="match status" value="5"/>
</dbReference>
<reference evidence="9" key="1">
    <citation type="submission" date="2020-08" db="EMBL/GenBank/DDBJ databases">
        <title>Genome public.</title>
        <authorList>
            <person name="Liu C."/>
            <person name="Sun Q."/>
        </authorList>
    </citation>
    <scope>NUCLEOTIDE SEQUENCE</scope>
    <source>
        <strain evidence="9">N12</strain>
    </source>
</reference>
<keyword evidence="7" id="KW-0472">Membrane</keyword>
<protein>
    <submittedName>
        <fullName evidence="9">Tetratricopeptide repeat protein</fullName>
    </submittedName>
</protein>
<evidence type="ECO:0000256" key="3">
    <source>
        <dbReference type="ARBA" id="ARBA00022737"/>
    </source>
</evidence>
<dbReference type="RefSeq" id="WP_262436037.1">
    <property type="nucleotide sequence ID" value="NZ_JACRTF010000001.1"/>
</dbReference>
<proteinExistence type="inferred from homology"/>
<feature type="repeat" description="TPR" evidence="6">
    <location>
        <begin position="199"/>
        <end position="232"/>
    </location>
</feature>
<dbReference type="GO" id="GO:0005737">
    <property type="term" value="C:cytoplasm"/>
    <property type="evidence" value="ECO:0007669"/>
    <property type="project" value="UniProtKB-SubCell"/>
</dbReference>
<evidence type="ECO:0000256" key="6">
    <source>
        <dbReference type="PROSITE-ProRule" id="PRU00339"/>
    </source>
</evidence>
<feature type="chain" id="PRO_5037825065" evidence="8">
    <location>
        <begin position="20"/>
        <end position="415"/>
    </location>
</feature>
<organism evidence="9 10">
    <name type="scientific">Jilunia laotingensis</name>
    <dbReference type="NCBI Taxonomy" id="2763675"/>
    <lineage>
        <taxon>Bacteria</taxon>
        <taxon>Pseudomonadati</taxon>
        <taxon>Bacteroidota</taxon>
        <taxon>Bacteroidia</taxon>
        <taxon>Bacteroidales</taxon>
        <taxon>Bacteroidaceae</taxon>
        <taxon>Jilunia</taxon>
    </lineage>
</organism>
<keyword evidence="8" id="KW-0732">Signal</keyword>
<feature type="signal peptide" evidence="8">
    <location>
        <begin position="1"/>
        <end position="19"/>
    </location>
</feature>
<dbReference type="InterPro" id="IPR019734">
    <property type="entry name" value="TPR_rpt"/>
</dbReference>
<evidence type="ECO:0000313" key="10">
    <source>
        <dbReference type="Proteomes" id="UP000651085"/>
    </source>
</evidence>
<name>A0A926F665_9BACT</name>
<dbReference type="PROSITE" id="PS50005">
    <property type="entry name" value="TPR"/>
    <property type="match status" value="2"/>
</dbReference>
<dbReference type="InterPro" id="IPR051476">
    <property type="entry name" value="Bac_ResReg_Asp_Phosphatase"/>
</dbReference>
<sequence>MKRFCVYSILLFCFTISFAQDKVAYDTLYNRVINLPSEEVIKLGDNYLEKDYMDTAIVLYSIVYSRFHDGMSEKDRILCAIGYLKMGNVYYSQGNYTNALELYIKGLKICETCKDQKEMSRFYNNIGNIYCIFQDYEKGISYYEKGYENSRIYDDKERGFKLLINLAGICSHINDTAKAKRYYLEAEKFNQPGDTIINYMSMLNWGLILRNEGKYQEALQNFHKAANFSSQHKMSPLYTCSSYEEIYNTYNLLGRDDSTMFYLNRCIELAEKNNLLHQYSQSLKTLYGLFDKKGDFKNAIRIQKKYLALTDSIFNVREFNRVKNVQYLYEMEKTAKEISSLHAEQEKKEQEIRKQRKILFSILSGTLIISFLLGLVYVQKRKIQRGYHDLFNINREIMESQQQNKEIQQQYKEKL</sequence>
<evidence type="ECO:0000256" key="5">
    <source>
        <dbReference type="ARBA" id="ARBA00038253"/>
    </source>
</evidence>
<dbReference type="AlphaFoldDB" id="A0A926F665"/>
<comment type="subcellular location">
    <subcellularLocation>
        <location evidence="1">Cytoplasm</location>
    </subcellularLocation>
</comment>
<dbReference type="Pfam" id="PF13424">
    <property type="entry name" value="TPR_12"/>
    <property type="match status" value="1"/>
</dbReference>
<dbReference type="EMBL" id="JACRTF010000001">
    <property type="protein sequence ID" value="MBC8594953.1"/>
    <property type="molecule type" value="Genomic_DNA"/>
</dbReference>
<dbReference type="PANTHER" id="PTHR46630:SF1">
    <property type="entry name" value="TETRATRICOPEPTIDE REPEAT PROTEIN 29"/>
    <property type="match status" value="1"/>
</dbReference>
<dbReference type="InterPro" id="IPR011990">
    <property type="entry name" value="TPR-like_helical_dom_sf"/>
</dbReference>
<keyword evidence="7" id="KW-0812">Transmembrane</keyword>
<dbReference type="Proteomes" id="UP000651085">
    <property type="component" value="Unassembled WGS sequence"/>
</dbReference>
<feature type="repeat" description="TPR" evidence="6">
    <location>
        <begin position="80"/>
        <end position="113"/>
    </location>
</feature>
<evidence type="ECO:0000256" key="7">
    <source>
        <dbReference type="SAM" id="Phobius"/>
    </source>
</evidence>
<keyword evidence="4 6" id="KW-0802">TPR repeat</keyword>
<accession>A0A926F665</accession>
<dbReference type="PANTHER" id="PTHR46630">
    <property type="entry name" value="TETRATRICOPEPTIDE REPEAT PROTEIN 29"/>
    <property type="match status" value="1"/>
</dbReference>
<dbReference type="SUPFAM" id="SSF48452">
    <property type="entry name" value="TPR-like"/>
    <property type="match status" value="2"/>
</dbReference>
<evidence type="ECO:0000256" key="4">
    <source>
        <dbReference type="ARBA" id="ARBA00022803"/>
    </source>
</evidence>